<keyword evidence="2 5" id="KW-0808">Transferase</keyword>
<keyword evidence="6" id="KW-1185">Reference proteome</keyword>
<dbReference type="Gene3D" id="3.40.640.10">
    <property type="entry name" value="Type I PLP-dependent aspartate aminotransferase-like (Major domain)"/>
    <property type="match status" value="1"/>
</dbReference>
<evidence type="ECO:0000259" key="4">
    <source>
        <dbReference type="Pfam" id="PF00155"/>
    </source>
</evidence>
<evidence type="ECO:0000256" key="2">
    <source>
        <dbReference type="ARBA" id="ARBA00022679"/>
    </source>
</evidence>
<dbReference type="GO" id="GO:0009102">
    <property type="term" value="P:biotin biosynthetic process"/>
    <property type="evidence" value="ECO:0007669"/>
    <property type="project" value="TreeGrafter"/>
</dbReference>
<dbReference type="AlphaFoldDB" id="A0A517YUP4"/>
<dbReference type="GO" id="GO:0008710">
    <property type="term" value="F:8-amino-7-oxononanoate synthase activity"/>
    <property type="evidence" value="ECO:0007669"/>
    <property type="project" value="UniProtKB-EC"/>
</dbReference>
<accession>A0A517YUP4</accession>
<dbReference type="Pfam" id="PF00155">
    <property type="entry name" value="Aminotran_1_2"/>
    <property type="match status" value="1"/>
</dbReference>
<dbReference type="Gene3D" id="3.90.1150.10">
    <property type="entry name" value="Aspartate Aminotransferase, domain 1"/>
    <property type="match status" value="1"/>
</dbReference>
<feature type="domain" description="Aminotransferase class I/classII large" evidence="4">
    <location>
        <begin position="49"/>
        <end position="417"/>
    </location>
</feature>
<organism evidence="5 6">
    <name type="scientific">Poriferisphaera corsica</name>
    <dbReference type="NCBI Taxonomy" id="2528020"/>
    <lineage>
        <taxon>Bacteria</taxon>
        <taxon>Pseudomonadati</taxon>
        <taxon>Planctomycetota</taxon>
        <taxon>Phycisphaerae</taxon>
        <taxon>Phycisphaerales</taxon>
        <taxon>Phycisphaeraceae</taxon>
        <taxon>Poriferisphaera</taxon>
    </lineage>
</organism>
<gene>
    <name evidence="5" type="primary">bioF</name>
    <name evidence="5" type="ORF">KS4_20000</name>
</gene>
<dbReference type="InterPro" id="IPR004839">
    <property type="entry name" value="Aminotransferase_I/II_large"/>
</dbReference>
<reference evidence="5 6" key="1">
    <citation type="submission" date="2019-02" db="EMBL/GenBank/DDBJ databases">
        <title>Deep-cultivation of Planctomycetes and their phenomic and genomic characterization uncovers novel biology.</title>
        <authorList>
            <person name="Wiegand S."/>
            <person name="Jogler M."/>
            <person name="Boedeker C."/>
            <person name="Pinto D."/>
            <person name="Vollmers J."/>
            <person name="Rivas-Marin E."/>
            <person name="Kohn T."/>
            <person name="Peeters S.H."/>
            <person name="Heuer A."/>
            <person name="Rast P."/>
            <person name="Oberbeckmann S."/>
            <person name="Bunk B."/>
            <person name="Jeske O."/>
            <person name="Meyerdierks A."/>
            <person name="Storesund J.E."/>
            <person name="Kallscheuer N."/>
            <person name="Luecker S."/>
            <person name="Lage O.M."/>
            <person name="Pohl T."/>
            <person name="Merkel B.J."/>
            <person name="Hornburger P."/>
            <person name="Mueller R.-W."/>
            <person name="Bruemmer F."/>
            <person name="Labrenz M."/>
            <person name="Spormann A.M."/>
            <person name="Op den Camp H."/>
            <person name="Overmann J."/>
            <person name="Amann R."/>
            <person name="Jetten M.S.M."/>
            <person name="Mascher T."/>
            <person name="Medema M.H."/>
            <person name="Devos D.P."/>
            <person name="Kaster A.-K."/>
            <person name="Ovreas L."/>
            <person name="Rohde M."/>
            <person name="Galperin M.Y."/>
            <person name="Jogler C."/>
        </authorList>
    </citation>
    <scope>NUCLEOTIDE SEQUENCE [LARGE SCALE GENOMIC DNA]</scope>
    <source>
        <strain evidence="5 6">KS4</strain>
    </source>
</reference>
<keyword evidence="3" id="KW-0663">Pyridoxal phosphate</keyword>
<dbReference type="InterPro" id="IPR015422">
    <property type="entry name" value="PyrdxlP-dep_Trfase_small"/>
</dbReference>
<sequence length="424" mass="45898">MDNTTTQSNLNLREQLQLELDHRDSFAMKRQLRTIHGSGRIVQHQNQSLINLASNDYLALANHPHLKEAAINATLKYGTGSGASKIVTGHLDIHQQVESKFAAFKHAQSALLFPTGYAANFAVLTSLAAPGDLICLDKLSHNSLIDAANASNATVRTFPHLQTDKLHKLLSRHMGISSSPEPKMPPIAQQTAYKPLQRPSRRFIVADAIFSMDGDAANLNELIAIAEQYDATLIVDEAHGTGILGRNGSGLCEAQNLSGQIDIVISTASKALGSLGGIVTADRVITDTILNLGKTIIYTTSVPPAQAATIGAAIDIIQSEPKRRQDLQQMCLHFRTKLLKMGWQLPLLRSDLEITPIFPLILGSPQAALDAAQSLQNAGFLAFASRYPAVPRGTDRVRISLRADLTPEDIDRLLLAIKTLTPAQ</sequence>
<dbReference type="PANTHER" id="PTHR13693:SF100">
    <property type="entry name" value="8-AMINO-7-OXONONANOATE SYNTHASE"/>
    <property type="match status" value="1"/>
</dbReference>
<evidence type="ECO:0000313" key="6">
    <source>
        <dbReference type="Proteomes" id="UP000317369"/>
    </source>
</evidence>
<dbReference type="InterPro" id="IPR015421">
    <property type="entry name" value="PyrdxlP-dep_Trfase_major"/>
</dbReference>
<protein>
    <submittedName>
        <fullName evidence="5">8-amino-7-oxononanoate synthase 2</fullName>
        <ecNumber evidence="5">2.3.1.47</ecNumber>
    </submittedName>
</protein>
<dbReference type="KEGG" id="pcor:KS4_20000"/>
<dbReference type="EMBL" id="CP036425">
    <property type="protein sequence ID" value="QDU33940.1"/>
    <property type="molecule type" value="Genomic_DNA"/>
</dbReference>
<dbReference type="InterPro" id="IPR015424">
    <property type="entry name" value="PyrdxlP-dep_Trfase"/>
</dbReference>
<comment type="cofactor">
    <cofactor evidence="1">
        <name>pyridoxal 5'-phosphate</name>
        <dbReference type="ChEBI" id="CHEBI:597326"/>
    </cofactor>
</comment>
<dbReference type="GO" id="GO:0030170">
    <property type="term" value="F:pyridoxal phosphate binding"/>
    <property type="evidence" value="ECO:0007669"/>
    <property type="project" value="InterPro"/>
</dbReference>
<dbReference type="EC" id="2.3.1.47" evidence="5"/>
<dbReference type="PANTHER" id="PTHR13693">
    <property type="entry name" value="CLASS II AMINOTRANSFERASE/8-AMINO-7-OXONONANOATE SYNTHASE"/>
    <property type="match status" value="1"/>
</dbReference>
<dbReference type="OrthoDB" id="9807157at2"/>
<name>A0A517YUP4_9BACT</name>
<proteinExistence type="predicted"/>
<evidence type="ECO:0000313" key="5">
    <source>
        <dbReference type="EMBL" id="QDU33940.1"/>
    </source>
</evidence>
<evidence type="ECO:0000256" key="1">
    <source>
        <dbReference type="ARBA" id="ARBA00001933"/>
    </source>
</evidence>
<dbReference type="RefSeq" id="WP_145077391.1">
    <property type="nucleotide sequence ID" value="NZ_CP036425.1"/>
</dbReference>
<evidence type="ECO:0000256" key="3">
    <source>
        <dbReference type="ARBA" id="ARBA00022898"/>
    </source>
</evidence>
<dbReference type="InterPro" id="IPR050087">
    <property type="entry name" value="AON_synthase_class-II"/>
</dbReference>
<dbReference type="Proteomes" id="UP000317369">
    <property type="component" value="Chromosome"/>
</dbReference>
<dbReference type="SUPFAM" id="SSF53383">
    <property type="entry name" value="PLP-dependent transferases"/>
    <property type="match status" value="1"/>
</dbReference>
<keyword evidence="5" id="KW-0012">Acyltransferase</keyword>